<feature type="domain" description="Reverse transcriptase Ty1/copia-type" evidence="1">
    <location>
        <begin position="226"/>
        <end position="276"/>
    </location>
</feature>
<dbReference type="AlphaFoldDB" id="A0A371HK61"/>
<dbReference type="OrthoDB" id="418757at2759"/>
<dbReference type="Pfam" id="PF07727">
    <property type="entry name" value="RVT_2"/>
    <property type="match status" value="1"/>
</dbReference>
<keyword evidence="3" id="KW-1185">Reference proteome</keyword>
<evidence type="ECO:0000313" key="2">
    <source>
        <dbReference type="EMBL" id="RDY03167.1"/>
    </source>
</evidence>
<sequence>MEMSNFTAKLKSLKLELGEDLIVHLVLISLPTNFGQFKVDYNTQKDKWSLNEFISYCVQEEERLQRDKIDSAHFASTSQNKKRKNIKAMLNALGAISFMIPLQDLFFEMGNVRILEEVDFEKEENIRNVVFKEESINDIGQVLVLITVQETIPIIGNNQNKTMMRRSIRGRRHAILDDYIIFLQEHEDDIGLTKDDPINFCQVMQSSNSQKCIDAMKDKMKSMQDNDIWNLVKLLEGVKPIGCKWIFKTKNDSKGNIKKYKAHLVAKGFTQKKDIATKKPFLQHSDIKRSFSRYPRLSQENYVNKVLDRFDMKDSKLGDTPIAKGDKFSLKQCPKNDLERNEMQKISYASVVGSLMYLNDLGMHHWKTVKRVMPYLKRTKAYMLTYWKFEGLEIIKYSDSDFNKVDG</sequence>
<organism evidence="2 3">
    <name type="scientific">Mucuna pruriens</name>
    <name type="common">Velvet bean</name>
    <name type="synonym">Dolichos pruriens</name>
    <dbReference type="NCBI Taxonomy" id="157652"/>
    <lineage>
        <taxon>Eukaryota</taxon>
        <taxon>Viridiplantae</taxon>
        <taxon>Streptophyta</taxon>
        <taxon>Embryophyta</taxon>
        <taxon>Tracheophyta</taxon>
        <taxon>Spermatophyta</taxon>
        <taxon>Magnoliopsida</taxon>
        <taxon>eudicotyledons</taxon>
        <taxon>Gunneridae</taxon>
        <taxon>Pentapetalae</taxon>
        <taxon>rosids</taxon>
        <taxon>fabids</taxon>
        <taxon>Fabales</taxon>
        <taxon>Fabaceae</taxon>
        <taxon>Papilionoideae</taxon>
        <taxon>50 kb inversion clade</taxon>
        <taxon>NPAAA clade</taxon>
        <taxon>indigoferoid/millettioid clade</taxon>
        <taxon>Phaseoleae</taxon>
        <taxon>Mucuna</taxon>
    </lineage>
</organism>
<evidence type="ECO:0000259" key="1">
    <source>
        <dbReference type="Pfam" id="PF07727"/>
    </source>
</evidence>
<feature type="non-terminal residue" evidence="2">
    <location>
        <position position="1"/>
    </location>
</feature>
<dbReference type="Pfam" id="PF14223">
    <property type="entry name" value="Retrotran_gag_2"/>
    <property type="match status" value="1"/>
</dbReference>
<name>A0A371HK61_MUCPR</name>
<proteinExistence type="predicted"/>
<accession>A0A371HK61</accession>
<dbReference type="InterPro" id="IPR013103">
    <property type="entry name" value="RVT_2"/>
</dbReference>
<protein>
    <recommendedName>
        <fullName evidence="1">Reverse transcriptase Ty1/copia-type domain-containing protein</fullName>
    </recommendedName>
</protein>
<dbReference type="Proteomes" id="UP000257109">
    <property type="component" value="Unassembled WGS sequence"/>
</dbReference>
<dbReference type="EMBL" id="QJKJ01002369">
    <property type="protein sequence ID" value="RDY03167.1"/>
    <property type="molecule type" value="Genomic_DNA"/>
</dbReference>
<comment type="caution">
    <text evidence="2">The sequence shown here is derived from an EMBL/GenBank/DDBJ whole genome shotgun (WGS) entry which is preliminary data.</text>
</comment>
<dbReference type="STRING" id="157652.A0A371HK61"/>
<reference evidence="2" key="1">
    <citation type="submission" date="2018-05" db="EMBL/GenBank/DDBJ databases">
        <title>Draft genome of Mucuna pruriens seed.</title>
        <authorList>
            <person name="Nnadi N.E."/>
            <person name="Vos R."/>
            <person name="Hasami M.H."/>
            <person name="Devisetty U.K."/>
            <person name="Aguiy J.C."/>
        </authorList>
    </citation>
    <scope>NUCLEOTIDE SEQUENCE [LARGE SCALE GENOMIC DNA]</scope>
    <source>
        <strain evidence="2">JCA_2017</strain>
    </source>
</reference>
<gene>
    <name evidence="2" type="ORF">CR513_13274</name>
</gene>
<evidence type="ECO:0000313" key="3">
    <source>
        <dbReference type="Proteomes" id="UP000257109"/>
    </source>
</evidence>